<evidence type="ECO:0000313" key="3">
    <source>
        <dbReference type="Proteomes" id="UP000278804"/>
    </source>
</evidence>
<protein>
    <submittedName>
        <fullName evidence="2">Uncharacterized protein</fullName>
    </submittedName>
</protein>
<feature type="transmembrane region" description="Helical" evidence="1">
    <location>
        <begin position="471"/>
        <end position="487"/>
    </location>
</feature>
<feature type="transmembrane region" description="Helical" evidence="1">
    <location>
        <begin position="499"/>
        <end position="518"/>
    </location>
</feature>
<keyword evidence="1" id="KW-1133">Transmembrane helix</keyword>
<dbReference type="KEGG" id="eri:EEI45_04590"/>
<keyword evidence="1" id="KW-0812">Transmembrane</keyword>
<keyword evidence="1" id="KW-0472">Membrane</keyword>
<proteinExistence type="predicted"/>
<feature type="transmembrane region" description="Helical" evidence="1">
    <location>
        <begin position="52"/>
        <end position="74"/>
    </location>
</feature>
<feature type="transmembrane region" description="Helical" evidence="1">
    <location>
        <begin position="310"/>
        <end position="332"/>
    </location>
</feature>
<evidence type="ECO:0000256" key="1">
    <source>
        <dbReference type="SAM" id="Phobius"/>
    </source>
</evidence>
<name>A0A3S8RPH0_9FIRM</name>
<keyword evidence="3" id="KW-1185">Reference proteome</keyword>
<sequence>MNHNVLKDITRVNRTNQFIYYLRSIKPLRKVIYTNIYEKTDQKKKLGRVVSVFHFIRIVVNQFVYLFIVFGLIAKIFPSVPIAFIWLLLVLLGCCINTISTDDSKEKWTLIRSFKVDYQSYYMFRMRNDFIERMLYAIVMMSTVLMYNQSFWIALMMGLFVMASKIIAEGIDLTYFDRYHEKIKGSYKIGFMLVLTLSVGGLYLLNLLSDHLFLIVTCITVVGAIGFIIRNPFNASDIHEAYGLTMLQRTRPDESLAEINLKTTQETLRIDDDYNLERSNRVLNHQEGYSLLNRLFLERHRRLWFKPLRFRFVIILVAMLLSIVVLWGMRILFPNEFIDVSKTLSTEIFKSIGPYIFVVYLLNIGESMTRAYYLNCDSKLLNYAFYRRPEIIWKQFLGRLGTLVTLNLIPLLPIILGVVFMVSVEFIVPVRGEVMMFILTLILLSIFFSVHNLLMYYTLQPYNESMQEKGILYNLMKILVVMVAYNGNRLSSVPNLNIWLSIITTVYFVLGVFCVRMFSGKTFKIRK</sequence>
<dbReference type="AlphaFoldDB" id="A0A3S8RPH0"/>
<feature type="transmembrane region" description="Helical" evidence="1">
    <location>
        <begin position="211"/>
        <end position="229"/>
    </location>
</feature>
<feature type="transmembrane region" description="Helical" evidence="1">
    <location>
        <begin position="80"/>
        <end position="99"/>
    </location>
</feature>
<dbReference type="Proteomes" id="UP000278804">
    <property type="component" value="Chromosome"/>
</dbReference>
<organism evidence="2 3">
    <name type="scientific">Erysipelothrix piscisicarius</name>
    <dbReference type="NCBI Taxonomy" id="2485784"/>
    <lineage>
        <taxon>Bacteria</taxon>
        <taxon>Bacillati</taxon>
        <taxon>Bacillota</taxon>
        <taxon>Erysipelotrichia</taxon>
        <taxon>Erysipelotrichales</taxon>
        <taxon>Erysipelotrichaceae</taxon>
        <taxon>Erysipelothrix</taxon>
    </lineage>
</organism>
<evidence type="ECO:0000313" key="2">
    <source>
        <dbReference type="EMBL" id="AZK44757.1"/>
    </source>
</evidence>
<feature type="transmembrane region" description="Helical" evidence="1">
    <location>
        <begin position="187"/>
        <end position="205"/>
    </location>
</feature>
<feature type="transmembrane region" description="Helical" evidence="1">
    <location>
        <begin position="396"/>
        <end position="422"/>
    </location>
</feature>
<feature type="transmembrane region" description="Helical" evidence="1">
    <location>
        <begin position="434"/>
        <end position="459"/>
    </location>
</feature>
<feature type="transmembrane region" description="Helical" evidence="1">
    <location>
        <begin position="130"/>
        <end position="147"/>
    </location>
</feature>
<reference evidence="2 3" key="1">
    <citation type="journal article" date="2020" name="Int. J. Syst. Evol. Microbiol.">
        <title>Description of Erysipelothrix piscisicarius sp. nov., an emergent fish pathogen, and assessment of virulence using a tiger barb (Puntigrus tetrazona) infection model.</title>
        <authorList>
            <person name="Pomaranski E.K."/>
            <person name="Griffin M.J."/>
            <person name="Camus A.C."/>
            <person name="Armwood A.R."/>
            <person name="Shelley J."/>
            <person name="Waldbieser G.C."/>
            <person name="LaFrentz B.R."/>
            <person name="Garcia J.C."/>
            <person name="Yanong R."/>
            <person name="Soto E."/>
        </authorList>
    </citation>
    <scope>NUCLEOTIDE SEQUENCE [LARGE SCALE GENOMIC DNA]</scope>
    <source>
        <strain evidence="2 3">15TAL0474</strain>
    </source>
</reference>
<accession>A0A3S8RPH0</accession>
<feature type="transmembrane region" description="Helical" evidence="1">
    <location>
        <begin position="153"/>
        <end position="175"/>
    </location>
</feature>
<gene>
    <name evidence="2" type="ORF">EEI45_04590</name>
</gene>
<feature type="transmembrane region" description="Helical" evidence="1">
    <location>
        <begin position="352"/>
        <end position="375"/>
    </location>
</feature>
<dbReference type="EMBL" id="CP034234">
    <property type="protein sequence ID" value="AZK44757.1"/>
    <property type="molecule type" value="Genomic_DNA"/>
</dbReference>